<evidence type="ECO:0000313" key="2">
    <source>
        <dbReference type="EMBL" id="MFC0866319.1"/>
    </source>
</evidence>
<comment type="caution">
    <text evidence="2">The sequence shown here is derived from an EMBL/GenBank/DDBJ whole genome shotgun (WGS) entry which is preliminary data.</text>
</comment>
<keyword evidence="1" id="KW-0812">Transmembrane</keyword>
<accession>A0ABV6UDN5</accession>
<organism evidence="2 3">
    <name type="scientific">Sphaerimonospora cavernae</name>
    <dbReference type="NCBI Taxonomy" id="1740611"/>
    <lineage>
        <taxon>Bacteria</taxon>
        <taxon>Bacillati</taxon>
        <taxon>Actinomycetota</taxon>
        <taxon>Actinomycetes</taxon>
        <taxon>Streptosporangiales</taxon>
        <taxon>Streptosporangiaceae</taxon>
        <taxon>Sphaerimonospora</taxon>
    </lineage>
</organism>
<keyword evidence="1" id="KW-1133">Transmembrane helix</keyword>
<feature type="transmembrane region" description="Helical" evidence="1">
    <location>
        <begin position="107"/>
        <end position="127"/>
    </location>
</feature>
<proteinExistence type="predicted"/>
<sequence length="248" mass="25812">MMAVRRSGRVRSTLVDSGPVIVLALIAAVGSFTHISELAADHGQKGWQSWAVAVCIDLMCVMAAGELQRDKRTDRRRRGLISWPGLVLAGGIVLTLAANLAQAEPSPWGWTCAATPAVAFLVAVSMLERRASHRHAAQAEPAPAPVETAPVVSVPVEVDAVQPSADLIPVVQPSPAPASASASLAGRSPVPAPGPADALVAYARRVASEHTAKHGTAITCDALRQRLRVSNELAADLLAQIHTAPEPA</sequence>
<dbReference type="RefSeq" id="WP_394304312.1">
    <property type="nucleotide sequence ID" value="NZ_JBHMQT010000072.1"/>
</dbReference>
<keyword evidence="3" id="KW-1185">Reference proteome</keyword>
<gene>
    <name evidence="2" type="ORF">ACFHYQ_28905</name>
</gene>
<feature type="transmembrane region" description="Helical" evidence="1">
    <location>
        <begin position="12"/>
        <end position="35"/>
    </location>
</feature>
<reference evidence="2 3" key="1">
    <citation type="submission" date="2024-09" db="EMBL/GenBank/DDBJ databases">
        <authorList>
            <person name="Sun Q."/>
            <person name="Mori K."/>
        </authorList>
    </citation>
    <scope>NUCLEOTIDE SEQUENCE [LARGE SCALE GENOMIC DNA]</scope>
    <source>
        <strain evidence="2 3">TBRC 1851</strain>
    </source>
</reference>
<keyword evidence="1" id="KW-0472">Membrane</keyword>
<feature type="transmembrane region" description="Helical" evidence="1">
    <location>
        <begin position="79"/>
        <end position="101"/>
    </location>
</feature>
<protein>
    <submittedName>
        <fullName evidence="2">DUF2637 domain-containing protein</fullName>
    </submittedName>
</protein>
<dbReference type="Proteomes" id="UP001589870">
    <property type="component" value="Unassembled WGS sequence"/>
</dbReference>
<name>A0ABV6UDN5_9ACTN</name>
<evidence type="ECO:0000313" key="3">
    <source>
        <dbReference type="Proteomes" id="UP001589870"/>
    </source>
</evidence>
<dbReference type="Pfam" id="PF10935">
    <property type="entry name" value="DUF2637"/>
    <property type="match status" value="1"/>
</dbReference>
<dbReference type="InterPro" id="IPR021235">
    <property type="entry name" value="DUF2637"/>
</dbReference>
<dbReference type="EMBL" id="JBHMQT010000072">
    <property type="protein sequence ID" value="MFC0866319.1"/>
    <property type="molecule type" value="Genomic_DNA"/>
</dbReference>
<evidence type="ECO:0000256" key="1">
    <source>
        <dbReference type="SAM" id="Phobius"/>
    </source>
</evidence>
<feature type="transmembrane region" description="Helical" evidence="1">
    <location>
        <begin position="47"/>
        <end position="67"/>
    </location>
</feature>